<dbReference type="AlphaFoldDB" id="A0A9D1IRD5"/>
<keyword evidence="1" id="KW-0812">Transmembrane</keyword>
<gene>
    <name evidence="2" type="ORF">IAB68_04600</name>
</gene>
<evidence type="ECO:0000313" key="3">
    <source>
        <dbReference type="Proteomes" id="UP000824074"/>
    </source>
</evidence>
<keyword evidence="1" id="KW-1133">Transmembrane helix</keyword>
<dbReference type="EMBL" id="DVMT01000046">
    <property type="protein sequence ID" value="HIU40559.1"/>
    <property type="molecule type" value="Genomic_DNA"/>
</dbReference>
<feature type="transmembrane region" description="Helical" evidence="1">
    <location>
        <begin position="117"/>
        <end position="150"/>
    </location>
</feature>
<name>A0A9D1IRD5_9FIRM</name>
<feature type="transmembrane region" description="Helical" evidence="1">
    <location>
        <begin position="537"/>
        <end position="556"/>
    </location>
</feature>
<feature type="transmembrane region" description="Helical" evidence="1">
    <location>
        <begin position="271"/>
        <end position="287"/>
    </location>
</feature>
<proteinExistence type="predicted"/>
<feature type="transmembrane region" description="Helical" evidence="1">
    <location>
        <begin position="471"/>
        <end position="496"/>
    </location>
</feature>
<reference evidence="2" key="2">
    <citation type="journal article" date="2021" name="PeerJ">
        <title>Extensive microbial diversity within the chicken gut microbiome revealed by metagenomics and culture.</title>
        <authorList>
            <person name="Gilroy R."/>
            <person name="Ravi A."/>
            <person name="Getino M."/>
            <person name="Pursley I."/>
            <person name="Horton D.L."/>
            <person name="Alikhan N.F."/>
            <person name="Baker D."/>
            <person name="Gharbi K."/>
            <person name="Hall N."/>
            <person name="Watson M."/>
            <person name="Adriaenssens E.M."/>
            <person name="Foster-Nyarko E."/>
            <person name="Jarju S."/>
            <person name="Secka A."/>
            <person name="Antonio M."/>
            <person name="Oren A."/>
            <person name="Chaudhuri R.R."/>
            <person name="La Ragione R."/>
            <person name="Hildebrand F."/>
            <person name="Pallen M.J."/>
        </authorList>
    </citation>
    <scope>NUCLEOTIDE SEQUENCE</scope>
    <source>
        <strain evidence="2">CHK193-30670</strain>
    </source>
</reference>
<sequence>MKKNRFDVISAIIILILFGLMIVKNIIFNIDVKILNYVYNFLIILILFVLNNKFFKKEKKVNKFINIVLIVNCLLELIFNSYSGTGFILFYAFILLITFACMIKTKLRFEVSLVISISILIFGFIILGLLNLLSLSLLFLLLVSLALIYYIYRNNDLFIKNLESVDVKTIIIFSILFLIAILGGVGRYVHSYDEYSYWGYAAKVAINENSLYSVISKLGVTRAYPPVSTIWHYIVSLFCGYSEPNLYIGLSILTFIYLMPAFMYIINKKTFTIFIFLLAIVFFPLIFNGSITYTLLYVDLLLGVLCGASIILESYCNKHNLKKWPVLLLLLVITMLKANGFVFSLSLLLLFYLKDLSIKKLTFKNIWKTLKKYILPGILILCLFVLWRLFASSDIIKSVAYDYSLMPDSLKPDLLPKLNLHFILDFCNNVLSSVDETIVYGFISIPLFAYLIIIFYLIYRVDFKESKVKNIFCFFLPYVISYSIFFCLTALSLFVMFSKYEASTLASFGRYLAPINIAFMIYVLYRLSDSKDISALNILSLVLIVLVGFSNITYFLTDIKTRRDTIHISESRQNDFSIINEKTNKNSKIFIINQTDENTIMPLWYARYYAYPRIVNSSPYAITWKIKTPSNEWDLQDWGLTKDKFINHLIKEDFDYVYFYTTTDEFNDELNDIIDGNNNIENRQLFKIKNTNGTIKLKLIK</sequence>
<feature type="transmembrane region" description="Helical" evidence="1">
    <location>
        <begin position="246"/>
        <end position="265"/>
    </location>
</feature>
<organism evidence="2 3">
    <name type="scientific">Candidatus Aphodocola excrementigallinarum</name>
    <dbReference type="NCBI Taxonomy" id="2840670"/>
    <lineage>
        <taxon>Bacteria</taxon>
        <taxon>Bacillati</taxon>
        <taxon>Bacillota</taxon>
        <taxon>Bacilli</taxon>
        <taxon>Candidatus Aphodocola</taxon>
    </lineage>
</organism>
<feature type="transmembrane region" description="Helical" evidence="1">
    <location>
        <begin position="34"/>
        <end position="52"/>
    </location>
</feature>
<feature type="transmembrane region" description="Helical" evidence="1">
    <location>
        <begin position="7"/>
        <end position="28"/>
    </location>
</feature>
<accession>A0A9D1IRD5</accession>
<evidence type="ECO:0000313" key="2">
    <source>
        <dbReference type="EMBL" id="HIU40559.1"/>
    </source>
</evidence>
<feature type="transmembrane region" description="Helical" evidence="1">
    <location>
        <begin position="64"/>
        <end position="82"/>
    </location>
</feature>
<feature type="transmembrane region" description="Helical" evidence="1">
    <location>
        <begin position="373"/>
        <end position="390"/>
    </location>
</feature>
<keyword evidence="1" id="KW-0472">Membrane</keyword>
<feature type="transmembrane region" description="Helical" evidence="1">
    <location>
        <begin position="88"/>
        <end position="105"/>
    </location>
</feature>
<protein>
    <submittedName>
        <fullName evidence="2">Uncharacterized protein</fullName>
    </submittedName>
</protein>
<feature type="transmembrane region" description="Helical" evidence="1">
    <location>
        <begin position="170"/>
        <end position="189"/>
    </location>
</feature>
<reference evidence="2" key="1">
    <citation type="submission" date="2020-10" db="EMBL/GenBank/DDBJ databases">
        <authorList>
            <person name="Gilroy R."/>
        </authorList>
    </citation>
    <scope>NUCLEOTIDE SEQUENCE</scope>
    <source>
        <strain evidence="2">CHK193-30670</strain>
    </source>
</reference>
<dbReference type="Proteomes" id="UP000824074">
    <property type="component" value="Unassembled WGS sequence"/>
</dbReference>
<feature type="transmembrane region" description="Helical" evidence="1">
    <location>
        <begin position="508"/>
        <end position="525"/>
    </location>
</feature>
<comment type="caution">
    <text evidence="2">The sequence shown here is derived from an EMBL/GenBank/DDBJ whole genome shotgun (WGS) entry which is preliminary data.</text>
</comment>
<evidence type="ECO:0000256" key="1">
    <source>
        <dbReference type="SAM" id="Phobius"/>
    </source>
</evidence>
<feature type="transmembrane region" description="Helical" evidence="1">
    <location>
        <begin position="324"/>
        <end position="353"/>
    </location>
</feature>
<feature type="transmembrane region" description="Helical" evidence="1">
    <location>
        <begin position="438"/>
        <end position="459"/>
    </location>
</feature>